<feature type="transmembrane region" description="Helical" evidence="6">
    <location>
        <begin position="64"/>
        <end position="84"/>
    </location>
</feature>
<sequence length="161" mass="17352">MMEQGGAGALRYGGFWRRVVASLIDAVIVNAVMAVLSFVIPVYEKVGMGDISVPESVMGIGAELEYNSLGAVILFLGSWLYAALMESGPKQATLGKMALSLQVIDLDGDRVSFAQASGRFFAKILSFGLFLIGFLMVAFTPRKQGLHDMLAKTLVIRRSRG</sequence>
<evidence type="ECO:0000313" key="9">
    <source>
        <dbReference type="Proteomes" id="UP000325797"/>
    </source>
</evidence>
<keyword evidence="4 6" id="KW-1133">Transmembrane helix</keyword>
<gene>
    <name evidence="8" type="primary">yxaI</name>
    <name evidence="8" type="ORF">FRZ61_47340</name>
</gene>
<feature type="transmembrane region" description="Helical" evidence="6">
    <location>
        <begin position="120"/>
        <end position="139"/>
    </location>
</feature>
<accession>A0A5J6N423</accession>
<dbReference type="KEGG" id="hadh:FRZ61_47340"/>
<evidence type="ECO:0000256" key="1">
    <source>
        <dbReference type="ARBA" id="ARBA00004651"/>
    </source>
</evidence>
<dbReference type="PANTHER" id="PTHR36115">
    <property type="entry name" value="PROLINE-RICH ANTIGEN HOMOLOG-RELATED"/>
    <property type="match status" value="1"/>
</dbReference>
<dbReference type="Proteomes" id="UP000325797">
    <property type="component" value="Chromosome"/>
</dbReference>
<name>A0A5J6N423_9PROT</name>
<dbReference type="InterPro" id="IPR010432">
    <property type="entry name" value="RDD"/>
</dbReference>
<protein>
    <submittedName>
        <fullName evidence="8">YxaI</fullName>
    </submittedName>
</protein>
<keyword evidence="3 6" id="KW-0812">Transmembrane</keyword>
<evidence type="ECO:0000256" key="5">
    <source>
        <dbReference type="ARBA" id="ARBA00023136"/>
    </source>
</evidence>
<evidence type="ECO:0000256" key="2">
    <source>
        <dbReference type="ARBA" id="ARBA00022475"/>
    </source>
</evidence>
<feature type="transmembrane region" description="Helical" evidence="6">
    <location>
        <begin position="20"/>
        <end position="43"/>
    </location>
</feature>
<evidence type="ECO:0000256" key="4">
    <source>
        <dbReference type="ARBA" id="ARBA00022989"/>
    </source>
</evidence>
<dbReference type="PANTHER" id="PTHR36115:SF4">
    <property type="entry name" value="MEMBRANE PROTEIN"/>
    <property type="match status" value="1"/>
</dbReference>
<reference evidence="8 9" key="1">
    <citation type="submission" date="2019-08" db="EMBL/GenBank/DDBJ databases">
        <title>Hyperibacter terrae gen. nov., sp. nov. and Hyperibacter viscosus sp. nov., two new members in the family Rhodospirillaceae isolated from the rhizosphere of Hypericum perforatum.</title>
        <authorList>
            <person name="Noviana Z."/>
        </authorList>
    </citation>
    <scope>NUCLEOTIDE SEQUENCE [LARGE SCALE GENOMIC DNA]</scope>
    <source>
        <strain evidence="8 9">R5959</strain>
    </source>
</reference>
<dbReference type="OrthoDB" id="9793824at2"/>
<proteinExistence type="predicted"/>
<dbReference type="InterPro" id="IPR051791">
    <property type="entry name" value="Pra-immunoreactive"/>
</dbReference>
<keyword evidence="5 6" id="KW-0472">Membrane</keyword>
<dbReference type="AlphaFoldDB" id="A0A5J6N423"/>
<comment type="subcellular location">
    <subcellularLocation>
        <location evidence="1">Cell membrane</location>
        <topology evidence="1">Multi-pass membrane protein</topology>
    </subcellularLocation>
</comment>
<keyword evidence="2" id="KW-1003">Cell membrane</keyword>
<dbReference type="Pfam" id="PF06271">
    <property type="entry name" value="RDD"/>
    <property type="match status" value="1"/>
</dbReference>
<evidence type="ECO:0000256" key="3">
    <source>
        <dbReference type="ARBA" id="ARBA00022692"/>
    </source>
</evidence>
<dbReference type="RefSeq" id="WP_151120055.1">
    <property type="nucleotide sequence ID" value="NZ_CP042582.1"/>
</dbReference>
<evidence type="ECO:0000313" key="8">
    <source>
        <dbReference type="EMBL" id="QEX24792.1"/>
    </source>
</evidence>
<dbReference type="GO" id="GO:0005886">
    <property type="term" value="C:plasma membrane"/>
    <property type="evidence" value="ECO:0007669"/>
    <property type="project" value="UniProtKB-SubCell"/>
</dbReference>
<evidence type="ECO:0000256" key="6">
    <source>
        <dbReference type="SAM" id="Phobius"/>
    </source>
</evidence>
<keyword evidence="9" id="KW-1185">Reference proteome</keyword>
<evidence type="ECO:0000259" key="7">
    <source>
        <dbReference type="Pfam" id="PF06271"/>
    </source>
</evidence>
<organism evidence="8 9">
    <name type="scientific">Hypericibacter adhaerens</name>
    <dbReference type="NCBI Taxonomy" id="2602016"/>
    <lineage>
        <taxon>Bacteria</taxon>
        <taxon>Pseudomonadati</taxon>
        <taxon>Pseudomonadota</taxon>
        <taxon>Alphaproteobacteria</taxon>
        <taxon>Rhodospirillales</taxon>
        <taxon>Dongiaceae</taxon>
        <taxon>Hypericibacter</taxon>
    </lineage>
</organism>
<dbReference type="EMBL" id="CP042582">
    <property type="protein sequence ID" value="QEX24792.1"/>
    <property type="molecule type" value="Genomic_DNA"/>
</dbReference>
<feature type="domain" description="RDD" evidence="7">
    <location>
        <begin position="12"/>
        <end position="152"/>
    </location>
</feature>